<dbReference type="Pfam" id="PF08445">
    <property type="entry name" value="FR47"/>
    <property type="match status" value="1"/>
</dbReference>
<dbReference type="InterPro" id="IPR016181">
    <property type="entry name" value="Acyl_CoA_acyltransferase"/>
</dbReference>
<dbReference type="GO" id="GO:0016747">
    <property type="term" value="F:acyltransferase activity, transferring groups other than amino-acyl groups"/>
    <property type="evidence" value="ECO:0007669"/>
    <property type="project" value="InterPro"/>
</dbReference>
<dbReference type="SUPFAM" id="SSF55729">
    <property type="entry name" value="Acyl-CoA N-acyltransferases (Nat)"/>
    <property type="match status" value="1"/>
</dbReference>
<evidence type="ECO:0000313" key="3">
    <source>
        <dbReference type="Proteomes" id="UP001163036"/>
    </source>
</evidence>
<feature type="domain" description="N-acetyltransferase" evidence="1">
    <location>
        <begin position="1"/>
        <end position="90"/>
    </location>
</feature>
<dbReference type="InterPro" id="IPR013653">
    <property type="entry name" value="GCN5-like_dom"/>
</dbReference>
<protein>
    <submittedName>
        <fullName evidence="2">GNAT family N-acetyltransferase</fullName>
    </submittedName>
</protein>
<sequence>MLEEGKLVAALASYCYERKEPFESLSLLVSPKEREKGYGKRLLSHLVAEVKTRDRKVRYRVNIENTPSIKLCESLGFEAYNRLRVFTQDE</sequence>
<evidence type="ECO:0000313" key="2">
    <source>
        <dbReference type="EMBL" id="UYV27874.1"/>
    </source>
</evidence>
<proteinExistence type="predicted"/>
<accession>A0AA46UNX4</accession>
<dbReference type="Proteomes" id="UP001163036">
    <property type="component" value="Chromosome 1"/>
</dbReference>
<dbReference type="AlphaFoldDB" id="A0AA46UNX4"/>
<organism evidence="2 3">
    <name type="scientific">Vibrio parahaemolyticus</name>
    <dbReference type="NCBI Taxonomy" id="670"/>
    <lineage>
        <taxon>Bacteria</taxon>
        <taxon>Pseudomonadati</taxon>
        <taxon>Pseudomonadota</taxon>
        <taxon>Gammaproteobacteria</taxon>
        <taxon>Vibrionales</taxon>
        <taxon>Vibrionaceae</taxon>
        <taxon>Vibrio</taxon>
    </lineage>
</organism>
<name>A0AA46UNX4_VIBPH</name>
<dbReference type="PROSITE" id="PS51186">
    <property type="entry name" value="GNAT"/>
    <property type="match status" value="1"/>
</dbReference>
<gene>
    <name evidence="2" type="ORF">M5598_06045</name>
</gene>
<reference evidence="2" key="1">
    <citation type="submission" date="2022-05" db="EMBL/GenBank/DDBJ databases">
        <title>Megaplasmid of Vibrio parahaemolyticus.</title>
        <authorList>
            <person name="Strauch E."/>
            <person name="Borowiak M."/>
        </authorList>
    </citation>
    <scope>NUCLEOTIDE SEQUENCE</scope>
    <source>
        <strain evidence="2">16-VB00198</strain>
    </source>
</reference>
<dbReference type="Gene3D" id="3.40.630.30">
    <property type="match status" value="1"/>
</dbReference>
<dbReference type="CDD" id="cd04301">
    <property type="entry name" value="NAT_SF"/>
    <property type="match status" value="1"/>
</dbReference>
<dbReference type="EMBL" id="CP097355">
    <property type="protein sequence ID" value="UYV27874.1"/>
    <property type="molecule type" value="Genomic_DNA"/>
</dbReference>
<dbReference type="InterPro" id="IPR000182">
    <property type="entry name" value="GNAT_dom"/>
</dbReference>
<evidence type="ECO:0000259" key="1">
    <source>
        <dbReference type="PROSITE" id="PS51186"/>
    </source>
</evidence>